<dbReference type="EMBL" id="CM047580">
    <property type="protein sequence ID" value="KAI9922924.1"/>
    <property type="molecule type" value="Genomic_DNA"/>
</dbReference>
<gene>
    <name evidence="1" type="ORF">PsorP6_000313</name>
</gene>
<accession>A0ACC0WXX7</accession>
<evidence type="ECO:0000313" key="2">
    <source>
        <dbReference type="Proteomes" id="UP001163321"/>
    </source>
</evidence>
<organism evidence="1 2">
    <name type="scientific">Peronosclerospora sorghi</name>
    <dbReference type="NCBI Taxonomy" id="230839"/>
    <lineage>
        <taxon>Eukaryota</taxon>
        <taxon>Sar</taxon>
        <taxon>Stramenopiles</taxon>
        <taxon>Oomycota</taxon>
        <taxon>Peronosporomycetes</taxon>
        <taxon>Peronosporales</taxon>
        <taxon>Peronosporaceae</taxon>
        <taxon>Peronosclerospora</taxon>
    </lineage>
</organism>
<protein>
    <submittedName>
        <fullName evidence="1">Uncharacterized protein</fullName>
    </submittedName>
</protein>
<reference evidence="1 2" key="1">
    <citation type="journal article" date="2022" name="bioRxiv">
        <title>The genome of the oomycete Peronosclerospora sorghi, a cosmopolitan pathogen of maize and sorghum, is inflated with dispersed pseudogenes.</title>
        <authorList>
            <person name="Fletcher K."/>
            <person name="Martin F."/>
            <person name="Isakeit T."/>
            <person name="Cavanaugh K."/>
            <person name="Magill C."/>
            <person name="Michelmore R."/>
        </authorList>
    </citation>
    <scope>NUCLEOTIDE SEQUENCE [LARGE SCALE GENOMIC DNA]</scope>
    <source>
        <strain evidence="1">P6</strain>
    </source>
</reference>
<comment type="caution">
    <text evidence="1">The sequence shown here is derived from an EMBL/GenBank/DDBJ whole genome shotgun (WGS) entry which is preliminary data.</text>
</comment>
<sequence>MTIYERDIVMANLVPLYDEDEIWKTHVKKADLAIEAVFEDLSLKHKVLSDLENYVSEECFIATNTSALPIADIASACKRPENVIGMHYFSPVPNMPLLEIIRHAGTSDDTAAKAVDLGLRQGTTAIVVKDVPGVYVNRCLGPYIAEMLALGLSVGPITLADEVGLDVAYHVNQTLSKALGVRMEGGDARLYEEMIGQGFLGKKSGKNKKTVNADAMNVVKKFQKKDLKLSDEDTVSRLISRFVNEADLCRHRRKATLAPCSASVFRLLFGGPAFFGGPFRYVDKIGSTPFTEMMQRYADKYCEQFTPARYCKIRPKPTKNSTRLRLTC</sequence>
<keyword evidence="2" id="KW-1185">Reference proteome</keyword>
<dbReference type="Proteomes" id="UP001163321">
    <property type="component" value="Chromosome 1"/>
</dbReference>
<proteinExistence type="predicted"/>
<evidence type="ECO:0000313" key="1">
    <source>
        <dbReference type="EMBL" id="KAI9922924.1"/>
    </source>
</evidence>
<name>A0ACC0WXX7_9STRA</name>